<dbReference type="CDD" id="cd17321">
    <property type="entry name" value="MFS_MMR_MDR_like"/>
    <property type="match status" value="1"/>
</dbReference>
<keyword evidence="2" id="KW-0813">Transport</keyword>
<dbReference type="InterPro" id="IPR004638">
    <property type="entry name" value="EmrB-like"/>
</dbReference>
<evidence type="ECO:0000256" key="2">
    <source>
        <dbReference type="ARBA" id="ARBA00022448"/>
    </source>
</evidence>
<feature type="transmembrane region" description="Helical" evidence="7">
    <location>
        <begin position="96"/>
        <end position="115"/>
    </location>
</feature>
<evidence type="ECO:0000256" key="7">
    <source>
        <dbReference type="SAM" id="Phobius"/>
    </source>
</evidence>
<evidence type="ECO:0000256" key="5">
    <source>
        <dbReference type="ARBA" id="ARBA00022989"/>
    </source>
</evidence>
<comment type="subcellular location">
    <subcellularLocation>
        <location evidence="1">Cell membrane</location>
        <topology evidence="1">Multi-pass membrane protein</topology>
    </subcellularLocation>
</comment>
<feature type="transmembrane region" description="Helical" evidence="7">
    <location>
        <begin position="286"/>
        <end position="305"/>
    </location>
</feature>
<feature type="transmembrane region" description="Helical" evidence="7">
    <location>
        <begin position="351"/>
        <end position="368"/>
    </location>
</feature>
<dbReference type="Pfam" id="PF07690">
    <property type="entry name" value="MFS_1"/>
    <property type="match status" value="1"/>
</dbReference>
<evidence type="ECO:0000256" key="1">
    <source>
        <dbReference type="ARBA" id="ARBA00004651"/>
    </source>
</evidence>
<dbReference type="PRINTS" id="PR01036">
    <property type="entry name" value="TCRTETB"/>
</dbReference>
<dbReference type="PANTHER" id="PTHR42718:SF42">
    <property type="entry name" value="EXPORT PROTEIN"/>
    <property type="match status" value="1"/>
</dbReference>
<feature type="transmembrane region" description="Helical" evidence="7">
    <location>
        <begin position="242"/>
        <end position="265"/>
    </location>
</feature>
<feature type="transmembrane region" description="Helical" evidence="7">
    <location>
        <begin position="183"/>
        <end position="204"/>
    </location>
</feature>
<dbReference type="AlphaFoldDB" id="A0A6J4NGW9"/>
<dbReference type="Gene3D" id="1.20.1720.10">
    <property type="entry name" value="Multidrug resistance protein D"/>
    <property type="match status" value="1"/>
</dbReference>
<evidence type="ECO:0000256" key="3">
    <source>
        <dbReference type="ARBA" id="ARBA00022475"/>
    </source>
</evidence>
<sequence length="532" mass="54498">MTLTSRLPCDQGPPRAEAEVACTPTQKRWVLAVSILGSSLAFVDGTVVNVALPAIQRELGASVYQAQWVVESYALLLAALLLVGGALGDRYGRRRIFLVGVAIFAAASIACAASRTVQQLIAARAVQGVGAALLVPGSLALISASFPSDERGRAFGTWAAFSGITSAVGPLVGGYLIDNWSWAWAFAVNVPLAVVIVAITWGRVPESRRPGAPQPLDVGGAVLATAGLGGLVFFFIEAAAQGWSALPVLVALAVSVGSFIAFFFVERRQAAPMLPFELLRNRNFAAANLLTLLLYAGLGGGLFFLPLNLIQVQGLSATAAGAALLPFIAIMFVLSRWAGGLVDRRGARGPLIVGPLIAAAGFALLAWPGTASSYWTGFLPGIAVLGLGMAIAVAPLTTTVMNSVGADAAGTASGVNNALSRVAGVLAIAVFGALMAAVFEPRLQSAAAAANLPPELAASLWQQRDRLAAIELPHDTPVAIAAAASAVVHEAFVAGYRWIMATSAVMALASAFVAAAWLDVAASKPTAAGKAD</sequence>
<name>A0A6J4NGW9_9BURK</name>
<evidence type="ECO:0000313" key="9">
    <source>
        <dbReference type="EMBL" id="CAA9387477.1"/>
    </source>
</evidence>
<feature type="transmembrane region" description="Helical" evidence="7">
    <location>
        <begin position="121"/>
        <end position="142"/>
    </location>
</feature>
<dbReference type="Gene3D" id="1.20.1250.20">
    <property type="entry name" value="MFS general substrate transporter like domains"/>
    <property type="match status" value="1"/>
</dbReference>
<feature type="transmembrane region" description="Helical" evidence="7">
    <location>
        <begin position="498"/>
        <end position="518"/>
    </location>
</feature>
<keyword evidence="3" id="KW-1003">Cell membrane</keyword>
<dbReference type="EMBL" id="CADCUX010000053">
    <property type="protein sequence ID" value="CAA9387477.1"/>
    <property type="molecule type" value="Genomic_DNA"/>
</dbReference>
<accession>A0A6J4NGW9</accession>
<evidence type="ECO:0000259" key="8">
    <source>
        <dbReference type="PROSITE" id="PS50850"/>
    </source>
</evidence>
<gene>
    <name evidence="9" type="ORF">AVDCRST_MAG51-210</name>
</gene>
<dbReference type="PROSITE" id="PS50850">
    <property type="entry name" value="MFS"/>
    <property type="match status" value="1"/>
</dbReference>
<evidence type="ECO:0000256" key="6">
    <source>
        <dbReference type="ARBA" id="ARBA00023136"/>
    </source>
</evidence>
<feature type="transmembrane region" description="Helical" evidence="7">
    <location>
        <begin position="216"/>
        <end position="236"/>
    </location>
</feature>
<feature type="transmembrane region" description="Helical" evidence="7">
    <location>
        <begin position="154"/>
        <end position="177"/>
    </location>
</feature>
<dbReference type="SUPFAM" id="SSF103473">
    <property type="entry name" value="MFS general substrate transporter"/>
    <property type="match status" value="1"/>
</dbReference>
<organism evidence="9">
    <name type="scientific">uncultured Ramlibacter sp</name>
    <dbReference type="NCBI Taxonomy" id="260755"/>
    <lineage>
        <taxon>Bacteria</taxon>
        <taxon>Pseudomonadati</taxon>
        <taxon>Pseudomonadota</taxon>
        <taxon>Betaproteobacteria</taxon>
        <taxon>Burkholderiales</taxon>
        <taxon>Comamonadaceae</taxon>
        <taxon>Ramlibacter</taxon>
        <taxon>environmental samples</taxon>
    </lineage>
</organism>
<protein>
    <submittedName>
        <fullName evidence="9">Uncharacterized MFS-type transporter</fullName>
    </submittedName>
</protein>
<feature type="transmembrane region" description="Helical" evidence="7">
    <location>
        <begin position="418"/>
        <end position="439"/>
    </location>
</feature>
<dbReference type="InterPro" id="IPR011701">
    <property type="entry name" value="MFS"/>
</dbReference>
<keyword evidence="4 7" id="KW-0812">Transmembrane</keyword>
<feature type="transmembrane region" description="Helical" evidence="7">
    <location>
        <begin position="29"/>
        <end position="52"/>
    </location>
</feature>
<dbReference type="PANTHER" id="PTHR42718">
    <property type="entry name" value="MAJOR FACILITATOR SUPERFAMILY MULTIDRUG TRANSPORTER MFSC"/>
    <property type="match status" value="1"/>
</dbReference>
<keyword evidence="6 7" id="KW-0472">Membrane</keyword>
<feature type="transmembrane region" description="Helical" evidence="7">
    <location>
        <begin position="72"/>
        <end position="89"/>
    </location>
</feature>
<reference evidence="9" key="1">
    <citation type="submission" date="2020-02" db="EMBL/GenBank/DDBJ databases">
        <authorList>
            <person name="Meier V. D."/>
        </authorList>
    </citation>
    <scope>NUCLEOTIDE SEQUENCE</scope>
    <source>
        <strain evidence="9">AVDCRST_MAG51</strain>
    </source>
</reference>
<feature type="transmembrane region" description="Helical" evidence="7">
    <location>
        <begin position="317"/>
        <end position="339"/>
    </location>
</feature>
<dbReference type="GO" id="GO:0022857">
    <property type="term" value="F:transmembrane transporter activity"/>
    <property type="evidence" value="ECO:0007669"/>
    <property type="project" value="InterPro"/>
</dbReference>
<keyword evidence="5 7" id="KW-1133">Transmembrane helix</keyword>
<dbReference type="InterPro" id="IPR036259">
    <property type="entry name" value="MFS_trans_sf"/>
</dbReference>
<dbReference type="GO" id="GO:0005886">
    <property type="term" value="C:plasma membrane"/>
    <property type="evidence" value="ECO:0007669"/>
    <property type="project" value="UniProtKB-SubCell"/>
</dbReference>
<feature type="transmembrane region" description="Helical" evidence="7">
    <location>
        <begin position="374"/>
        <end position="397"/>
    </location>
</feature>
<evidence type="ECO:0000256" key="4">
    <source>
        <dbReference type="ARBA" id="ARBA00022692"/>
    </source>
</evidence>
<feature type="domain" description="Major facilitator superfamily (MFS) profile" evidence="8">
    <location>
        <begin position="30"/>
        <end position="466"/>
    </location>
</feature>
<dbReference type="InterPro" id="IPR020846">
    <property type="entry name" value="MFS_dom"/>
</dbReference>
<proteinExistence type="predicted"/>
<dbReference type="NCBIfam" id="TIGR00711">
    <property type="entry name" value="efflux_EmrB"/>
    <property type="match status" value="1"/>
</dbReference>